<feature type="transmembrane region" description="Helical" evidence="18">
    <location>
        <begin position="997"/>
        <end position="1018"/>
    </location>
</feature>
<dbReference type="InterPro" id="IPR059000">
    <property type="entry name" value="ATPase_P-type_domA"/>
</dbReference>
<evidence type="ECO:0000256" key="7">
    <source>
        <dbReference type="ARBA" id="ARBA00022692"/>
    </source>
</evidence>
<sequence>MATIDGRPAQYQITQKNLREIMEHRGREAVSKVNEYGGVTEICRKLYTSQNEGLSGSKADIDHRRETFGSNVIPPKPPKSFLTLVWEALQDVTLIILEIAAIISLLLSFYQPADDDEPVVQEEEEHYAWIEGLAILVSVFVVVVVTAFNDYSKEKQFRGLQSRIEGEHKFSVIRGGDAVQVNIGDIVVGDICQIKYGDLLPADGILIQSNDLKIDESSLTGESDHVKKNETTDPIVLSGTHVMEGSGKMVVTAVGVNSQAGIIFTLLGAAVDEHEAAAKQKKKEAKKAKKAAGAKDEITNNSHGHPQGIRSQTTVDSITSDDGGEEGGKSGGEGGGHGGKEKSVLQAKLTKLAIQIGYAGSTIAVLTVIILIIQFCIQTFVIEQKPWRNSYANNLVKHFIIGVTVLVVAVPEGLPLAVTLSLAYSVKKMMKDNNLVRHLDACETMGNATAICSDKTGTLTTNRMTVVQSYICEKLCLVTPRFSDIPRVVGEAIVEGIALNSAYTSGLMAGQNPGDPLQQVGNKTECALLGFVNGLGRNYQTIRDANTEDSFTRVYTFNSVRKSMSTVVPKPNGGGYRVYSKGASEIILKKCAFIYGQDGVLEKFTRDMQERLLHQVIEPMACDGLRTICIAFRDFVPGKANINEVHYDGEPNWDDEENIISNLTCLCVVGIEDPVRPEVPEAIRKCQRAGITVRMVTGDNINTARSIATKCGILRPQDDFLILEGKEFNRRIRDSNGDIQQHLLDKVWPKLRVLARSSPTDKYNLVKGIIDSKVSVSREVVAVTGDGTNDGPALKKADVGFAMGIAGTDVAKEASDIILTDDNFSSIVKAVMWGRNVYDSIAKFLQFQLTVNVVAVIVAFIGACAVQDSPLKAVQMLWMNLIMDTLASLALATEMPTPDLLLRKPYGRTKPLISRTMMKNILGQAVYQLVIVFGLLFVGDWFLDIESGRGQPLNSEATQHFTIIFNVFVFMTLFNELNARKIHGQRNIFQGLFTNPIFYSIWIITLVSQVFIIQFGKVAFSTKALNIEQWLWSVFFGLGTLIWGQIVTSIPTRKMPKKMAWGRGHPESEYTEAIRLGEERYETMDNDKKPRAGSNIQTGRLIGTNVGDLKYIDEDQRLHNNQHIIGINNKVEYSI</sequence>
<feature type="transmembrane region" description="Helical" evidence="18">
    <location>
        <begin position="84"/>
        <end position="107"/>
    </location>
</feature>
<comment type="function">
    <text evidence="18">Catalyzes the hydrolysis of ATP coupled with the transport of calcium.</text>
</comment>
<evidence type="ECO:0000256" key="11">
    <source>
        <dbReference type="ARBA" id="ARBA00022840"/>
    </source>
</evidence>
<feature type="transmembrane region" description="Helical" evidence="18">
    <location>
        <begin position="400"/>
        <end position="424"/>
    </location>
</feature>
<dbReference type="Pfam" id="PF13246">
    <property type="entry name" value="Cation_ATPase"/>
    <property type="match status" value="1"/>
</dbReference>
<dbReference type="SUPFAM" id="SSF81660">
    <property type="entry name" value="Metal cation-transporting ATPase, ATP-binding domain N"/>
    <property type="match status" value="1"/>
</dbReference>
<dbReference type="SUPFAM" id="SSF81665">
    <property type="entry name" value="Calcium ATPase, transmembrane domain M"/>
    <property type="match status" value="1"/>
</dbReference>
<dbReference type="AlphaFoldDB" id="A0A182RLY4"/>
<comment type="similarity">
    <text evidence="2">Belongs to the cation transport ATPase (P-type) (TC 3.A.3) family. Type IIB subfamily.</text>
</comment>
<accession>A0A182RLY4</accession>
<feature type="transmembrane region" description="Helical" evidence="18">
    <location>
        <begin position="1030"/>
        <end position="1050"/>
    </location>
</feature>
<dbReference type="InterPro" id="IPR018303">
    <property type="entry name" value="ATPase_P-typ_P_site"/>
</dbReference>
<dbReference type="Gene3D" id="3.40.50.1000">
    <property type="entry name" value="HAD superfamily/HAD-like"/>
    <property type="match status" value="1"/>
</dbReference>
<feature type="compositionally biased region" description="Polar residues" evidence="19">
    <location>
        <begin position="299"/>
        <end position="320"/>
    </location>
</feature>
<dbReference type="EC" id="7.2.2.10" evidence="18"/>
<dbReference type="FunFam" id="3.40.1110.10:FF:000147">
    <property type="entry name" value="Calcium-transporting ATPase"/>
    <property type="match status" value="1"/>
</dbReference>
<dbReference type="GO" id="GO:0005388">
    <property type="term" value="F:P-type calcium transporter activity"/>
    <property type="evidence" value="ECO:0007669"/>
    <property type="project" value="UniProtKB-EC"/>
</dbReference>
<feature type="transmembrane region" description="Helical" evidence="18">
    <location>
        <begin position="127"/>
        <end position="148"/>
    </location>
</feature>
<dbReference type="GO" id="GO:0046872">
    <property type="term" value="F:metal ion binding"/>
    <property type="evidence" value="ECO:0007669"/>
    <property type="project" value="UniProtKB-KW"/>
</dbReference>
<keyword evidence="11 18" id="KW-0067">ATP-binding</keyword>
<dbReference type="SFLD" id="SFLDG00002">
    <property type="entry name" value="C1.7:_P-type_atpase_like"/>
    <property type="match status" value="1"/>
</dbReference>
<keyword evidence="6 18" id="KW-0109">Calcium transport</keyword>
<proteinExistence type="inferred from homology"/>
<feature type="region of interest" description="Disordered" evidence="19">
    <location>
        <begin position="278"/>
        <end position="340"/>
    </location>
</feature>
<evidence type="ECO:0000256" key="8">
    <source>
        <dbReference type="ARBA" id="ARBA00022723"/>
    </source>
</evidence>
<dbReference type="FunFam" id="1.20.1110.10:FF:000002">
    <property type="entry name" value="Calcium-transporting ATPase"/>
    <property type="match status" value="1"/>
</dbReference>
<dbReference type="PANTHER" id="PTHR24093:SF369">
    <property type="entry name" value="CALCIUM-TRANSPORTING ATPASE"/>
    <property type="match status" value="1"/>
</dbReference>
<dbReference type="GO" id="GO:0005886">
    <property type="term" value="C:plasma membrane"/>
    <property type="evidence" value="ECO:0007669"/>
    <property type="project" value="UniProtKB-SubCell"/>
</dbReference>
<evidence type="ECO:0000256" key="16">
    <source>
        <dbReference type="ARBA" id="ARBA00023065"/>
    </source>
</evidence>
<protein>
    <recommendedName>
        <fullName evidence="18">Calcium-transporting ATPase</fullName>
        <ecNumber evidence="18">7.2.2.10</ecNumber>
    </recommendedName>
</protein>
<name>A0A182RLY4_ANOFN</name>
<evidence type="ECO:0000256" key="14">
    <source>
        <dbReference type="ARBA" id="ARBA00022967"/>
    </source>
</evidence>
<evidence type="ECO:0000259" key="20">
    <source>
        <dbReference type="SMART" id="SM00831"/>
    </source>
</evidence>
<keyword evidence="5" id="KW-0597">Phosphoprotein</keyword>
<evidence type="ECO:0000256" key="18">
    <source>
        <dbReference type="RuleBase" id="RU361146"/>
    </source>
</evidence>
<dbReference type="InterPro" id="IPR004014">
    <property type="entry name" value="ATPase_P-typ_cation-transptr_N"/>
</dbReference>
<dbReference type="InterPro" id="IPR023298">
    <property type="entry name" value="ATPase_P-typ_TM_dom_sf"/>
</dbReference>
<dbReference type="SFLD" id="SFLDS00003">
    <property type="entry name" value="Haloacid_Dehalogenase"/>
    <property type="match status" value="1"/>
</dbReference>
<dbReference type="Pfam" id="PF08282">
    <property type="entry name" value="Hydrolase_3"/>
    <property type="match status" value="1"/>
</dbReference>
<evidence type="ECO:0000256" key="12">
    <source>
        <dbReference type="ARBA" id="ARBA00022842"/>
    </source>
</evidence>
<reference evidence="21" key="1">
    <citation type="submission" date="2020-05" db="UniProtKB">
        <authorList>
            <consortium name="EnsemblMetazoa"/>
        </authorList>
    </citation>
    <scope>IDENTIFICATION</scope>
    <source>
        <strain evidence="21">FUMOZ</strain>
    </source>
</reference>
<dbReference type="GO" id="GO:0051480">
    <property type="term" value="P:regulation of cytosolic calcium ion concentration"/>
    <property type="evidence" value="ECO:0007669"/>
    <property type="project" value="TreeGrafter"/>
</dbReference>
<dbReference type="VEuPathDB" id="VectorBase:AFUN007256"/>
<keyword evidence="10 18" id="KW-0106">Calcium</keyword>
<evidence type="ECO:0000256" key="19">
    <source>
        <dbReference type="SAM" id="MobiDB-lite"/>
    </source>
</evidence>
<dbReference type="SUPFAM" id="SSF81653">
    <property type="entry name" value="Calcium ATPase, transduction domain A"/>
    <property type="match status" value="1"/>
</dbReference>
<evidence type="ECO:0000256" key="10">
    <source>
        <dbReference type="ARBA" id="ARBA00022837"/>
    </source>
</evidence>
<evidence type="ECO:0000256" key="9">
    <source>
        <dbReference type="ARBA" id="ARBA00022741"/>
    </source>
</evidence>
<keyword evidence="3 18" id="KW-0813">Transport</keyword>
<dbReference type="Gene3D" id="3.40.1110.10">
    <property type="entry name" value="Calcium-transporting ATPase, cytoplasmic domain N"/>
    <property type="match status" value="1"/>
</dbReference>
<dbReference type="EnsemblMetazoa" id="AFUN007256-RD">
    <property type="protein sequence ID" value="AFUN007256-PD"/>
    <property type="gene ID" value="AFUN007256"/>
</dbReference>
<comment type="catalytic activity">
    <reaction evidence="18">
        <text>Ca(2+)(in) + ATP + H2O = Ca(2+)(out) + ADP + phosphate + H(+)</text>
        <dbReference type="Rhea" id="RHEA:18105"/>
        <dbReference type="ChEBI" id="CHEBI:15377"/>
        <dbReference type="ChEBI" id="CHEBI:15378"/>
        <dbReference type="ChEBI" id="CHEBI:29108"/>
        <dbReference type="ChEBI" id="CHEBI:30616"/>
        <dbReference type="ChEBI" id="CHEBI:43474"/>
        <dbReference type="ChEBI" id="CHEBI:456216"/>
        <dbReference type="EC" id="7.2.2.10"/>
    </reaction>
</comment>
<feature type="transmembrane region" description="Helical" evidence="18">
    <location>
        <begin position="844"/>
        <end position="865"/>
    </location>
</feature>
<dbReference type="InterPro" id="IPR006068">
    <property type="entry name" value="ATPase_P-typ_cation-transptr_C"/>
</dbReference>
<dbReference type="InterPro" id="IPR036412">
    <property type="entry name" value="HAD-like_sf"/>
</dbReference>
<evidence type="ECO:0000256" key="3">
    <source>
        <dbReference type="ARBA" id="ARBA00022448"/>
    </source>
</evidence>
<dbReference type="GO" id="GO:0005516">
    <property type="term" value="F:calmodulin binding"/>
    <property type="evidence" value="ECO:0007669"/>
    <property type="project" value="UniProtKB-KW"/>
</dbReference>
<dbReference type="NCBIfam" id="TIGR01517">
    <property type="entry name" value="ATPase-IIB_Ca"/>
    <property type="match status" value="1"/>
</dbReference>
<dbReference type="Pfam" id="PF00690">
    <property type="entry name" value="Cation_ATPase_N"/>
    <property type="match status" value="1"/>
</dbReference>
<dbReference type="PANTHER" id="PTHR24093">
    <property type="entry name" value="CATION TRANSPORTING ATPASE"/>
    <property type="match status" value="1"/>
</dbReference>
<comment type="caution">
    <text evidence="18">Lacks conserved residue(s) required for the propagation of feature annotation.</text>
</comment>
<dbReference type="EnsemblMetazoa" id="AFUN007256-RC">
    <property type="protein sequence ID" value="AFUN007256-PC"/>
    <property type="gene ID" value="AFUN007256"/>
</dbReference>
<feature type="transmembrane region" description="Helical" evidence="18">
    <location>
        <begin position="356"/>
        <end position="380"/>
    </location>
</feature>
<dbReference type="GO" id="GO:0005524">
    <property type="term" value="F:ATP binding"/>
    <property type="evidence" value="ECO:0007669"/>
    <property type="project" value="UniProtKB-KW"/>
</dbReference>
<feature type="domain" description="Cation-transporting P-type ATPase N-terminal" evidence="20">
    <location>
        <begin position="35"/>
        <end position="109"/>
    </location>
</feature>
<dbReference type="InterPro" id="IPR023214">
    <property type="entry name" value="HAD_sf"/>
</dbReference>
<feature type="compositionally biased region" description="Basic residues" evidence="19">
    <location>
        <begin position="279"/>
        <end position="292"/>
    </location>
</feature>
<dbReference type="InterPro" id="IPR023299">
    <property type="entry name" value="ATPase_P-typ_cyto_dom_N"/>
</dbReference>
<dbReference type="FunFam" id="2.70.150.10:FF:000001">
    <property type="entry name" value="Calcium-transporting ATPase"/>
    <property type="match status" value="1"/>
</dbReference>
<keyword evidence="15 18" id="KW-1133">Transmembrane helix</keyword>
<dbReference type="InterPro" id="IPR008250">
    <property type="entry name" value="ATPase_P-typ_transduc_dom_A_sf"/>
</dbReference>
<dbReference type="Pfam" id="PF00122">
    <property type="entry name" value="E1-E2_ATPase"/>
    <property type="match status" value="1"/>
</dbReference>
<dbReference type="STRING" id="62324.A0A182RLY4"/>
<dbReference type="VEuPathDB" id="VectorBase:AFUN2_012768"/>
<feature type="transmembrane region" description="Helical" evidence="18">
    <location>
        <begin position="921"/>
        <end position="939"/>
    </location>
</feature>
<dbReference type="FunFam" id="3.40.50.1000:FF:000007">
    <property type="entry name" value="Calcium-transporting ATPase"/>
    <property type="match status" value="1"/>
</dbReference>
<keyword evidence="4" id="KW-1003">Cell membrane</keyword>
<dbReference type="SMART" id="SM00831">
    <property type="entry name" value="Cation_ATPase_N"/>
    <property type="match status" value="1"/>
</dbReference>
<dbReference type="InterPro" id="IPR044492">
    <property type="entry name" value="P_typ_ATPase_HD_dom"/>
</dbReference>
<evidence type="ECO:0000313" key="21">
    <source>
        <dbReference type="EnsemblMetazoa" id="AFUN007256-PA"/>
    </source>
</evidence>
<dbReference type="Pfam" id="PF00689">
    <property type="entry name" value="Cation_ATPase_C"/>
    <property type="match status" value="1"/>
</dbReference>
<keyword evidence="7 18" id="KW-0812">Transmembrane</keyword>
<dbReference type="PRINTS" id="PR00119">
    <property type="entry name" value="CATATPASE"/>
</dbReference>
<keyword evidence="8" id="KW-0479">Metal-binding</keyword>
<dbReference type="InterPro" id="IPR006408">
    <property type="entry name" value="P-type_ATPase_IIB"/>
</dbReference>
<dbReference type="SFLD" id="SFLDF00027">
    <property type="entry name" value="p-type_atpase"/>
    <property type="match status" value="1"/>
</dbReference>
<dbReference type="PROSITE" id="PS00154">
    <property type="entry name" value="ATPASE_E1_E2"/>
    <property type="match status" value="1"/>
</dbReference>
<organism evidence="21">
    <name type="scientific">Anopheles funestus</name>
    <name type="common">African malaria mosquito</name>
    <dbReference type="NCBI Taxonomy" id="62324"/>
    <lineage>
        <taxon>Eukaryota</taxon>
        <taxon>Metazoa</taxon>
        <taxon>Ecdysozoa</taxon>
        <taxon>Arthropoda</taxon>
        <taxon>Hexapoda</taxon>
        <taxon>Insecta</taxon>
        <taxon>Pterygota</taxon>
        <taxon>Neoptera</taxon>
        <taxon>Endopterygota</taxon>
        <taxon>Diptera</taxon>
        <taxon>Nematocera</taxon>
        <taxon>Culicoidea</taxon>
        <taxon>Culicidae</taxon>
        <taxon>Anophelinae</taxon>
        <taxon>Anopheles</taxon>
    </lineage>
</organism>
<evidence type="ECO:0000256" key="5">
    <source>
        <dbReference type="ARBA" id="ARBA00022553"/>
    </source>
</evidence>
<keyword evidence="9 18" id="KW-0547">Nucleotide-binding</keyword>
<comment type="subcellular location">
    <subcellularLocation>
        <location evidence="1">Cell membrane</location>
        <topology evidence="1">Multi-pass membrane protein</topology>
    </subcellularLocation>
    <subcellularLocation>
        <location evidence="18">Membrane</location>
        <topology evidence="18">Multi-pass membrane protein</topology>
    </subcellularLocation>
</comment>
<keyword evidence="17 18" id="KW-0472">Membrane</keyword>
<feature type="transmembrane region" description="Helical" evidence="18">
    <location>
        <begin position="959"/>
        <end position="977"/>
    </location>
</feature>
<dbReference type="EnsemblMetazoa" id="AFUN007256-RA">
    <property type="protein sequence ID" value="AFUN007256-PA"/>
    <property type="gene ID" value="AFUN007256"/>
</dbReference>
<dbReference type="FunFam" id="1.20.1110.10:FF:000013">
    <property type="entry name" value="Calcium-transporting ATPase"/>
    <property type="match status" value="1"/>
</dbReference>
<dbReference type="EnsemblMetazoa" id="AFUN007256-RB">
    <property type="protein sequence ID" value="AFUN007256-PB"/>
    <property type="gene ID" value="AFUN007256"/>
</dbReference>
<evidence type="ECO:0000256" key="17">
    <source>
        <dbReference type="ARBA" id="ARBA00023136"/>
    </source>
</evidence>
<keyword evidence="14" id="KW-1278">Translocase</keyword>
<dbReference type="FunFam" id="1.20.1110.10:FF:000001">
    <property type="entry name" value="Calcium-transporting ATPase"/>
    <property type="match status" value="1"/>
</dbReference>
<keyword evidence="13" id="KW-0112">Calmodulin-binding</keyword>
<keyword evidence="12" id="KW-0460">Magnesium</keyword>
<keyword evidence="16 18" id="KW-0406">Ion transport</keyword>
<evidence type="ECO:0000256" key="6">
    <source>
        <dbReference type="ARBA" id="ARBA00022568"/>
    </source>
</evidence>
<evidence type="ECO:0000256" key="15">
    <source>
        <dbReference type="ARBA" id="ARBA00022989"/>
    </source>
</evidence>
<dbReference type="Gene3D" id="2.70.150.10">
    <property type="entry name" value="Calcium-transporting ATPase, cytoplasmic transduction domain A"/>
    <property type="match status" value="1"/>
</dbReference>
<dbReference type="GO" id="GO:0016887">
    <property type="term" value="F:ATP hydrolysis activity"/>
    <property type="evidence" value="ECO:0007669"/>
    <property type="project" value="InterPro"/>
</dbReference>
<evidence type="ECO:0000256" key="4">
    <source>
        <dbReference type="ARBA" id="ARBA00022475"/>
    </source>
</evidence>
<dbReference type="SUPFAM" id="SSF56784">
    <property type="entry name" value="HAD-like"/>
    <property type="match status" value="1"/>
</dbReference>
<dbReference type="CDD" id="cd02081">
    <property type="entry name" value="P-type_ATPase_Ca_PMCA-like"/>
    <property type="match status" value="1"/>
</dbReference>
<dbReference type="InterPro" id="IPR001757">
    <property type="entry name" value="P_typ_ATPase"/>
</dbReference>
<dbReference type="Gene3D" id="1.20.1110.10">
    <property type="entry name" value="Calcium-transporting ATPase, transmembrane domain"/>
    <property type="match status" value="3"/>
</dbReference>
<dbReference type="NCBIfam" id="TIGR01494">
    <property type="entry name" value="ATPase_P-type"/>
    <property type="match status" value="3"/>
</dbReference>
<evidence type="ECO:0000256" key="13">
    <source>
        <dbReference type="ARBA" id="ARBA00022860"/>
    </source>
</evidence>
<evidence type="ECO:0000256" key="1">
    <source>
        <dbReference type="ARBA" id="ARBA00004651"/>
    </source>
</evidence>
<evidence type="ECO:0000256" key="2">
    <source>
        <dbReference type="ARBA" id="ARBA00006124"/>
    </source>
</evidence>